<feature type="compositionally biased region" description="Low complexity" evidence="1">
    <location>
        <begin position="63"/>
        <end position="76"/>
    </location>
</feature>
<proteinExistence type="predicted"/>
<sequence>MATRPLSPANSEEPFFKKRKNNKAQASKAASTTISNDETAEHSDTVPKSTTPTITSQQADFASSTKSQLSQSQKESQLMSSIPLSKLYTLKETQSQPKEAQFTITKNTKMSLRVDQIFKSLKKQSETSQHRTLIMAHGPHLARLISIVEILKCKLSEDLKDAKWVQYNRLEKMEVSYDVNDLKSKSLKIPILYVMFACVNDNVEDAVKDIKDWTKQEVK</sequence>
<gene>
    <name evidence="2" type="ORF">WICPIJ_009895</name>
</gene>
<accession>A0A9P8PJU0</accession>
<organism evidence="2 3">
    <name type="scientific">Wickerhamomyces pijperi</name>
    <name type="common">Yeast</name>
    <name type="synonym">Pichia pijperi</name>
    <dbReference type="NCBI Taxonomy" id="599730"/>
    <lineage>
        <taxon>Eukaryota</taxon>
        <taxon>Fungi</taxon>
        <taxon>Dikarya</taxon>
        <taxon>Ascomycota</taxon>
        <taxon>Saccharomycotina</taxon>
        <taxon>Saccharomycetes</taxon>
        <taxon>Phaffomycetales</taxon>
        <taxon>Wickerhamomycetaceae</taxon>
        <taxon>Wickerhamomyces</taxon>
    </lineage>
</organism>
<name>A0A9P8PJU0_WICPI</name>
<feature type="region of interest" description="Disordered" evidence="1">
    <location>
        <begin position="1"/>
        <end position="76"/>
    </location>
</feature>
<dbReference type="AlphaFoldDB" id="A0A9P8PJU0"/>
<dbReference type="Proteomes" id="UP000774326">
    <property type="component" value="Unassembled WGS sequence"/>
</dbReference>
<keyword evidence="3" id="KW-1185">Reference proteome</keyword>
<evidence type="ECO:0000313" key="2">
    <source>
        <dbReference type="EMBL" id="KAH3673132.1"/>
    </source>
</evidence>
<evidence type="ECO:0000256" key="1">
    <source>
        <dbReference type="SAM" id="MobiDB-lite"/>
    </source>
</evidence>
<dbReference type="EMBL" id="JAEUBG010005703">
    <property type="protein sequence ID" value="KAH3673132.1"/>
    <property type="molecule type" value="Genomic_DNA"/>
</dbReference>
<evidence type="ECO:0000313" key="3">
    <source>
        <dbReference type="Proteomes" id="UP000774326"/>
    </source>
</evidence>
<evidence type="ECO:0008006" key="4">
    <source>
        <dbReference type="Google" id="ProtNLM"/>
    </source>
</evidence>
<feature type="compositionally biased region" description="Polar residues" evidence="1">
    <location>
        <begin position="46"/>
        <end position="62"/>
    </location>
</feature>
<protein>
    <recommendedName>
        <fullName evidence="4">DNA/RNA-binding protein Alba-like domain-containing protein</fullName>
    </recommendedName>
</protein>
<dbReference type="OrthoDB" id="4033941at2759"/>
<comment type="caution">
    <text evidence="2">The sequence shown here is derived from an EMBL/GenBank/DDBJ whole genome shotgun (WGS) entry which is preliminary data.</text>
</comment>
<reference evidence="2" key="1">
    <citation type="journal article" date="2021" name="Open Biol.">
        <title>Shared evolutionary footprints suggest mitochondrial oxidative damage underlies multiple complex I losses in fungi.</title>
        <authorList>
            <person name="Schikora-Tamarit M.A."/>
            <person name="Marcet-Houben M."/>
            <person name="Nosek J."/>
            <person name="Gabaldon T."/>
        </authorList>
    </citation>
    <scope>NUCLEOTIDE SEQUENCE</scope>
    <source>
        <strain evidence="2">CBS2887</strain>
    </source>
</reference>
<reference evidence="2" key="2">
    <citation type="submission" date="2021-01" db="EMBL/GenBank/DDBJ databases">
        <authorList>
            <person name="Schikora-Tamarit M.A."/>
        </authorList>
    </citation>
    <scope>NUCLEOTIDE SEQUENCE</scope>
    <source>
        <strain evidence="2">CBS2887</strain>
    </source>
</reference>